<evidence type="ECO:0000256" key="3">
    <source>
        <dbReference type="ARBA" id="ARBA00022833"/>
    </source>
</evidence>
<dbReference type="GO" id="GO:0016491">
    <property type="term" value="F:oxidoreductase activity"/>
    <property type="evidence" value="ECO:0007669"/>
    <property type="project" value="UniProtKB-KW"/>
</dbReference>
<evidence type="ECO:0000259" key="8">
    <source>
        <dbReference type="SMART" id="SM00829"/>
    </source>
</evidence>
<name>A0ABW8BDR5_9ACTN</name>
<dbReference type="RefSeq" id="WP_399592974.1">
    <property type="nucleotide sequence ID" value="NZ_JBITPR010000041.1"/>
</dbReference>
<dbReference type="SMART" id="SM00829">
    <property type="entry name" value="PKS_ER"/>
    <property type="match status" value="1"/>
</dbReference>
<proteinExistence type="inferred from homology"/>
<keyword evidence="3 7" id="KW-0862">Zinc</keyword>
<feature type="domain" description="Enoyl reductase (ER)" evidence="8">
    <location>
        <begin position="14"/>
        <end position="351"/>
    </location>
</feature>
<dbReference type="InterPro" id="IPR013154">
    <property type="entry name" value="ADH-like_N"/>
</dbReference>
<dbReference type="CDD" id="cd05283">
    <property type="entry name" value="CAD1"/>
    <property type="match status" value="1"/>
</dbReference>
<evidence type="ECO:0000313" key="10">
    <source>
        <dbReference type="Proteomes" id="UP001614264"/>
    </source>
</evidence>
<reference evidence="9 10" key="1">
    <citation type="submission" date="2024-07" db="EMBL/GenBank/DDBJ databases">
        <title>Whole genome sequencing of Prodigiosin pigment-producing Streptomyces salinarius isolated from rhizosphere soil of Arachis hypogaea.</title>
        <authorList>
            <person name="Vidhya A."/>
            <person name="Ramya S."/>
        </authorList>
    </citation>
    <scope>NUCLEOTIDE SEQUENCE [LARGE SCALE GENOMIC DNA]</scope>
    <source>
        <strain evidence="9 10">VRMG2420</strain>
    </source>
</reference>
<dbReference type="InterPro" id="IPR047109">
    <property type="entry name" value="CAD-like"/>
</dbReference>
<sequence length="367" mass="38403">MRTTVGWRAEPSNGTATTPTLRRAPLERRDLRPDDLAVRVDYCGVCHTDLHALRAGGGTDGGPAQPDPLVPGHEFTGVVTATGSEVTRFRTGDPVAVGNIVDSCGVCAMCRVGQENFCHAFPTLTYGGTDRVDGSTTLGGYSREYVVGERFAYSLPAALDPAAAAPLLCAGITVWEPLRALGAGPGTRVAVAGLGGLGHLAVKFAVALGADTSVISRSPDKAEDARRLGARELVVSTDPERMAAARDRFDILIDTVSAPHDLGAYLRLVALDGTLSHLGHLGPVTLETLDLLIGRKKLSSAGSGGRKGTAEMLAFCAAHGITADIELLPSARVNEALDRLDRGDVRHRFVLDLSDLDRSGPQGPTDG</sequence>
<dbReference type="EMBL" id="JBITPR010000041">
    <property type="protein sequence ID" value="MFI7872276.1"/>
    <property type="molecule type" value="Genomic_DNA"/>
</dbReference>
<dbReference type="InterPro" id="IPR011032">
    <property type="entry name" value="GroES-like_sf"/>
</dbReference>
<accession>A0ABW8BDR5</accession>
<dbReference type="InterPro" id="IPR002328">
    <property type="entry name" value="ADH_Zn_CS"/>
</dbReference>
<dbReference type="Pfam" id="PF08240">
    <property type="entry name" value="ADH_N"/>
    <property type="match status" value="1"/>
</dbReference>
<dbReference type="SUPFAM" id="SSF51735">
    <property type="entry name" value="NAD(P)-binding Rossmann-fold domains"/>
    <property type="match status" value="1"/>
</dbReference>
<gene>
    <name evidence="9" type="ORF">AB4829_16950</name>
</gene>
<dbReference type="Pfam" id="PF00107">
    <property type="entry name" value="ADH_zinc_N"/>
    <property type="match status" value="1"/>
</dbReference>
<evidence type="ECO:0000256" key="6">
    <source>
        <dbReference type="ARBA" id="ARBA00048262"/>
    </source>
</evidence>
<evidence type="ECO:0000256" key="5">
    <source>
        <dbReference type="ARBA" id="ARBA00024074"/>
    </source>
</evidence>
<dbReference type="PROSITE" id="PS00059">
    <property type="entry name" value="ADH_ZINC"/>
    <property type="match status" value="1"/>
</dbReference>
<dbReference type="Gene3D" id="3.90.180.10">
    <property type="entry name" value="Medium-chain alcohol dehydrogenases, catalytic domain"/>
    <property type="match status" value="1"/>
</dbReference>
<comment type="caution">
    <text evidence="9">The sequence shown here is derived from an EMBL/GenBank/DDBJ whole genome shotgun (WGS) entry which is preliminary data.</text>
</comment>
<dbReference type="EC" id="1.1.1.2" evidence="5"/>
<comment type="cofactor">
    <cofactor evidence="1 7">
        <name>Zn(2+)</name>
        <dbReference type="ChEBI" id="CHEBI:29105"/>
    </cofactor>
</comment>
<keyword evidence="10" id="KW-1185">Reference proteome</keyword>
<dbReference type="InterPro" id="IPR013149">
    <property type="entry name" value="ADH-like_C"/>
</dbReference>
<dbReference type="InterPro" id="IPR020843">
    <property type="entry name" value="ER"/>
</dbReference>
<dbReference type="InterPro" id="IPR036291">
    <property type="entry name" value="NAD(P)-bd_dom_sf"/>
</dbReference>
<dbReference type="PANTHER" id="PTHR42683">
    <property type="entry name" value="ALDEHYDE REDUCTASE"/>
    <property type="match status" value="1"/>
</dbReference>
<keyword evidence="2 7" id="KW-0479">Metal-binding</keyword>
<organism evidence="9 10">
    <name type="scientific">Streptomyces salinarius</name>
    <dbReference type="NCBI Taxonomy" id="2762598"/>
    <lineage>
        <taxon>Bacteria</taxon>
        <taxon>Bacillati</taxon>
        <taxon>Actinomycetota</taxon>
        <taxon>Actinomycetes</taxon>
        <taxon>Kitasatosporales</taxon>
        <taxon>Streptomycetaceae</taxon>
        <taxon>Streptomyces</taxon>
    </lineage>
</organism>
<comment type="similarity">
    <text evidence="7">Belongs to the zinc-containing alcohol dehydrogenase family.</text>
</comment>
<evidence type="ECO:0000256" key="7">
    <source>
        <dbReference type="RuleBase" id="RU361277"/>
    </source>
</evidence>
<keyword evidence="4 9" id="KW-0560">Oxidoreductase</keyword>
<dbReference type="SUPFAM" id="SSF50129">
    <property type="entry name" value="GroES-like"/>
    <property type="match status" value="1"/>
</dbReference>
<evidence type="ECO:0000256" key="4">
    <source>
        <dbReference type="ARBA" id="ARBA00023002"/>
    </source>
</evidence>
<dbReference type="Gene3D" id="3.40.50.720">
    <property type="entry name" value="NAD(P)-binding Rossmann-like Domain"/>
    <property type="match status" value="1"/>
</dbReference>
<evidence type="ECO:0000256" key="2">
    <source>
        <dbReference type="ARBA" id="ARBA00022723"/>
    </source>
</evidence>
<dbReference type="Proteomes" id="UP001614264">
    <property type="component" value="Unassembled WGS sequence"/>
</dbReference>
<evidence type="ECO:0000313" key="9">
    <source>
        <dbReference type="EMBL" id="MFI7872276.1"/>
    </source>
</evidence>
<comment type="catalytic activity">
    <reaction evidence="6">
        <text>a primary alcohol + NADP(+) = an aldehyde + NADPH + H(+)</text>
        <dbReference type="Rhea" id="RHEA:15937"/>
        <dbReference type="ChEBI" id="CHEBI:15378"/>
        <dbReference type="ChEBI" id="CHEBI:15734"/>
        <dbReference type="ChEBI" id="CHEBI:17478"/>
        <dbReference type="ChEBI" id="CHEBI:57783"/>
        <dbReference type="ChEBI" id="CHEBI:58349"/>
        <dbReference type="EC" id="1.1.1.2"/>
    </reaction>
</comment>
<evidence type="ECO:0000256" key="1">
    <source>
        <dbReference type="ARBA" id="ARBA00001947"/>
    </source>
</evidence>
<protein>
    <recommendedName>
        <fullName evidence="5">alcohol dehydrogenase (NADP(+))</fullName>
        <ecNumber evidence="5">1.1.1.2</ecNumber>
    </recommendedName>
</protein>